<evidence type="ECO:0000256" key="1">
    <source>
        <dbReference type="ARBA" id="ARBA00008791"/>
    </source>
</evidence>
<evidence type="ECO:0000313" key="3">
    <source>
        <dbReference type="EMBL" id="WAW11063.1"/>
    </source>
</evidence>
<reference evidence="3" key="1">
    <citation type="journal article" date="2022" name="Front. Microbiol.">
        <title>New perspectives on an old grouping: The genomic and phenotypic variability of Oxalobacter formigenes and the implications for calcium oxalate stone prevention.</title>
        <authorList>
            <person name="Chmiel J.A."/>
            <person name="Carr C."/>
            <person name="Stuivenberg G.A."/>
            <person name="Venema R."/>
            <person name="Chanyi R.M."/>
            <person name="Al K.F."/>
            <person name="Giguere D."/>
            <person name="Say H."/>
            <person name="Akouris P.P."/>
            <person name="Dominguez Romero S.A."/>
            <person name="Kwong A."/>
            <person name="Tai V."/>
            <person name="Koval S.F."/>
            <person name="Razvi H."/>
            <person name="Bjazevic J."/>
            <person name="Burton J.P."/>
        </authorList>
    </citation>
    <scope>NUCLEOTIDE SEQUENCE</scope>
    <source>
        <strain evidence="3">WoOx3</strain>
    </source>
</reference>
<dbReference type="EMBL" id="CP098242">
    <property type="protein sequence ID" value="WAW11063.1"/>
    <property type="molecule type" value="Genomic_DNA"/>
</dbReference>
<keyword evidence="4" id="KW-1185">Reference proteome</keyword>
<accession>A0A9E9M224</accession>
<dbReference type="RefSeq" id="WP_269310174.1">
    <property type="nucleotide sequence ID" value="NZ_CP098242.1"/>
</dbReference>
<dbReference type="Proteomes" id="UP001156215">
    <property type="component" value="Chromosome"/>
</dbReference>
<proteinExistence type="inferred from homology"/>
<dbReference type="AlphaFoldDB" id="A0A9E9M224"/>
<dbReference type="InterPro" id="IPR006015">
    <property type="entry name" value="Universal_stress_UspA"/>
</dbReference>
<dbReference type="PRINTS" id="PR01438">
    <property type="entry name" value="UNVRSLSTRESS"/>
</dbReference>
<protein>
    <submittedName>
        <fullName evidence="3">Universal stress protein</fullName>
    </submittedName>
</protein>
<dbReference type="InterPro" id="IPR014729">
    <property type="entry name" value="Rossmann-like_a/b/a_fold"/>
</dbReference>
<organism evidence="3 4">
    <name type="scientific">Oxalobacter vibrioformis</name>
    <dbReference type="NCBI Taxonomy" id="933080"/>
    <lineage>
        <taxon>Bacteria</taxon>
        <taxon>Pseudomonadati</taxon>
        <taxon>Pseudomonadota</taxon>
        <taxon>Betaproteobacteria</taxon>
        <taxon>Burkholderiales</taxon>
        <taxon>Oxalobacteraceae</taxon>
        <taxon>Oxalobacter</taxon>
    </lineage>
</organism>
<evidence type="ECO:0000313" key="4">
    <source>
        <dbReference type="Proteomes" id="UP001156215"/>
    </source>
</evidence>
<dbReference type="PANTHER" id="PTHR46268:SF15">
    <property type="entry name" value="UNIVERSAL STRESS PROTEIN HP_0031"/>
    <property type="match status" value="1"/>
</dbReference>
<feature type="domain" description="UspA" evidence="2">
    <location>
        <begin position="1"/>
        <end position="145"/>
    </location>
</feature>
<dbReference type="Pfam" id="PF00582">
    <property type="entry name" value="Usp"/>
    <property type="match status" value="1"/>
</dbReference>
<name>A0A9E9M224_9BURK</name>
<dbReference type="CDD" id="cd00293">
    <property type="entry name" value="USP-like"/>
    <property type="match status" value="1"/>
</dbReference>
<dbReference type="InterPro" id="IPR006016">
    <property type="entry name" value="UspA"/>
</dbReference>
<dbReference type="PANTHER" id="PTHR46268">
    <property type="entry name" value="STRESS RESPONSE PROTEIN NHAX"/>
    <property type="match status" value="1"/>
</dbReference>
<dbReference type="KEGG" id="ovb:NB640_05370"/>
<dbReference type="Gene3D" id="3.40.50.620">
    <property type="entry name" value="HUPs"/>
    <property type="match status" value="1"/>
</dbReference>
<evidence type="ECO:0000259" key="2">
    <source>
        <dbReference type="Pfam" id="PF00582"/>
    </source>
</evidence>
<gene>
    <name evidence="3" type="ORF">NB640_05370</name>
</gene>
<sequence length="145" mass="15883">MYKTILVPTDGTALSDKAISAAIQYASIHKGCKIIGMTVAEPLPLTQLETFTKSQESDYLSREHKIAEERVNRIAEQAKAAGVPFDTVILQSSKPHEEIVHAAAKYDCDCIFMASNGRKGLNKLFIGSETQKVLATTSIPVLVYR</sequence>
<comment type="similarity">
    <text evidence="1">Belongs to the universal stress protein A family.</text>
</comment>
<dbReference type="SUPFAM" id="SSF52402">
    <property type="entry name" value="Adenine nucleotide alpha hydrolases-like"/>
    <property type="match status" value="1"/>
</dbReference>